<keyword evidence="8" id="KW-1185">Reference proteome</keyword>
<accession>W4QXA5</accession>
<protein>
    <submittedName>
        <fullName evidence="7">Putrescine importer</fullName>
    </submittedName>
</protein>
<dbReference type="Gene3D" id="1.20.1740.10">
    <property type="entry name" value="Amino acid/polyamine transporter I"/>
    <property type="match status" value="1"/>
</dbReference>
<evidence type="ECO:0000256" key="2">
    <source>
        <dbReference type="ARBA" id="ARBA00022692"/>
    </source>
</evidence>
<feature type="transmembrane region" description="Helical" evidence="5">
    <location>
        <begin position="12"/>
        <end position="37"/>
    </location>
</feature>
<dbReference type="PANTHER" id="PTHR42770">
    <property type="entry name" value="AMINO ACID TRANSPORTER-RELATED"/>
    <property type="match status" value="1"/>
</dbReference>
<evidence type="ECO:0000256" key="3">
    <source>
        <dbReference type="ARBA" id="ARBA00022989"/>
    </source>
</evidence>
<feature type="transmembrane region" description="Helical" evidence="5">
    <location>
        <begin position="328"/>
        <end position="347"/>
    </location>
</feature>
<dbReference type="RefSeq" id="WP_081734237.1">
    <property type="nucleotide sequence ID" value="NZ_BAUV01000041.1"/>
</dbReference>
<feature type="transmembrane region" description="Helical" evidence="5">
    <location>
        <begin position="43"/>
        <end position="66"/>
    </location>
</feature>
<feature type="domain" description="Amino acid permease/ SLC12A" evidence="6">
    <location>
        <begin position="16"/>
        <end position="407"/>
    </location>
</feature>
<dbReference type="GO" id="GO:0055085">
    <property type="term" value="P:transmembrane transport"/>
    <property type="evidence" value="ECO:0007669"/>
    <property type="project" value="InterPro"/>
</dbReference>
<keyword evidence="2 5" id="KW-0812">Transmembrane</keyword>
<dbReference type="STRING" id="1236973.JCM9157_3947"/>
<dbReference type="Proteomes" id="UP000018896">
    <property type="component" value="Unassembled WGS sequence"/>
</dbReference>
<feature type="transmembrane region" description="Helical" evidence="5">
    <location>
        <begin position="151"/>
        <end position="171"/>
    </location>
</feature>
<proteinExistence type="predicted"/>
<dbReference type="AlphaFoldDB" id="W4QXA5"/>
<feature type="transmembrane region" description="Helical" evidence="5">
    <location>
        <begin position="231"/>
        <end position="253"/>
    </location>
</feature>
<feature type="transmembrane region" description="Helical" evidence="5">
    <location>
        <begin position="353"/>
        <end position="374"/>
    </location>
</feature>
<name>W4QXA5_HALA3</name>
<evidence type="ECO:0000313" key="8">
    <source>
        <dbReference type="Proteomes" id="UP000018896"/>
    </source>
</evidence>
<feature type="transmembrane region" description="Helical" evidence="5">
    <location>
        <begin position="191"/>
        <end position="210"/>
    </location>
</feature>
<gene>
    <name evidence="7" type="ORF">JCM9157_3947</name>
</gene>
<feature type="transmembrane region" description="Helical" evidence="5">
    <location>
        <begin position="124"/>
        <end position="142"/>
    </location>
</feature>
<keyword evidence="3 5" id="KW-1133">Transmembrane helix</keyword>
<dbReference type="EMBL" id="BAUV01000041">
    <property type="protein sequence ID" value="GAE36731.1"/>
    <property type="molecule type" value="Genomic_DNA"/>
</dbReference>
<organism evidence="7 8">
    <name type="scientific">Halalkalibacter akibai (strain ATCC 43226 / DSM 21942 / CIP 109018 / JCM 9157 / 1139)</name>
    <name type="common">Bacillus akibai</name>
    <dbReference type="NCBI Taxonomy" id="1236973"/>
    <lineage>
        <taxon>Bacteria</taxon>
        <taxon>Bacillati</taxon>
        <taxon>Bacillota</taxon>
        <taxon>Bacilli</taxon>
        <taxon>Bacillales</taxon>
        <taxon>Bacillaceae</taxon>
        <taxon>Halalkalibacter</taxon>
    </lineage>
</organism>
<dbReference type="InterPro" id="IPR050367">
    <property type="entry name" value="APC_superfamily"/>
</dbReference>
<dbReference type="PANTHER" id="PTHR42770:SF8">
    <property type="entry name" value="PUTRESCINE IMPORTER PUUP"/>
    <property type="match status" value="1"/>
</dbReference>
<evidence type="ECO:0000259" key="6">
    <source>
        <dbReference type="Pfam" id="PF00324"/>
    </source>
</evidence>
<dbReference type="PIRSF" id="PIRSF006060">
    <property type="entry name" value="AA_transporter"/>
    <property type="match status" value="1"/>
</dbReference>
<comment type="caution">
    <text evidence="7">The sequence shown here is derived from an EMBL/GenBank/DDBJ whole genome shotgun (WGS) entry which is preliminary data.</text>
</comment>
<dbReference type="InterPro" id="IPR004841">
    <property type="entry name" value="AA-permease/SLC12A_dom"/>
</dbReference>
<dbReference type="GO" id="GO:0016020">
    <property type="term" value="C:membrane"/>
    <property type="evidence" value="ECO:0007669"/>
    <property type="project" value="UniProtKB-SubCell"/>
</dbReference>
<reference evidence="7 8" key="1">
    <citation type="journal article" date="2014" name="Genome Announc.">
        <title>Draft Genome Sequences of Three Alkaliphilic Bacillus Strains, Bacillus wakoensis JCM 9140T, Bacillus akibai JCM 9157T, and Bacillus hemicellulosilyticus JCM 9152T.</title>
        <authorList>
            <person name="Yuki M."/>
            <person name="Oshima K."/>
            <person name="Suda W."/>
            <person name="Oshida Y."/>
            <person name="Kitamura K."/>
            <person name="Iida T."/>
            <person name="Hattori M."/>
            <person name="Ohkuma M."/>
        </authorList>
    </citation>
    <scope>NUCLEOTIDE SEQUENCE [LARGE SCALE GENOMIC DNA]</scope>
    <source>
        <strain evidence="7 8">JCM 9157</strain>
    </source>
</reference>
<dbReference type="Pfam" id="PF00324">
    <property type="entry name" value="AA_permease"/>
    <property type="match status" value="1"/>
</dbReference>
<feature type="transmembrane region" description="Helical" evidence="5">
    <location>
        <begin position="87"/>
        <end position="112"/>
    </location>
</feature>
<comment type="subcellular location">
    <subcellularLocation>
        <location evidence="1">Membrane</location>
        <topology evidence="1">Multi-pass membrane protein</topology>
    </subcellularLocation>
</comment>
<feature type="transmembrane region" description="Helical" evidence="5">
    <location>
        <begin position="411"/>
        <end position="429"/>
    </location>
</feature>
<feature type="transmembrane region" description="Helical" evidence="5">
    <location>
        <begin position="386"/>
        <end position="405"/>
    </location>
</feature>
<evidence type="ECO:0000256" key="4">
    <source>
        <dbReference type="ARBA" id="ARBA00023136"/>
    </source>
</evidence>
<evidence type="ECO:0000256" key="1">
    <source>
        <dbReference type="ARBA" id="ARBA00004141"/>
    </source>
</evidence>
<dbReference type="OrthoDB" id="9762947at2"/>
<keyword evidence="4 5" id="KW-0472">Membrane</keyword>
<evidence type="ECO:0000313" key="7">
    <source>
        <dbReference type="EMBL" id="GAE36731.1"/>
    </source>
</evidence>
<sequence>MSEGRELKRTLTLFQVVMLGLAWNTPMIYFSVFGVAYEGSSGFLTPAYAIAVLAVLFTGASYAVMARKLPISGSAYTFVKKTMNPNLGFVVGWVLLLNYLFAPIIACITFGIFLNAQFPSIPPAVWIVGLTVILAAITIFGVNSSANISSIFVLLQIFFILVFIAFMIHGLLNGAGTGTVLSIQPFLDSELSLSLVLAGASIVIFSFLGFDTMTTLSEETKDPKKTIPKAIFIMIAIVGVLHVATSYFIQLIAPNFTFQNPDSAALELVSVVGGSLLSSFFITVLIAAIFTQGLASVTAVSRLLFVMGRDSILPKRFFGYIHPKYKTPVLNIVFSSIVALLAIFITIDAALRFVNFGALTAFFFVNLCVITLYIKDKSNKRSFKNVAVNLISPLVGATFIIWLLFLLDVPTLVGGFIWIAVGLLYLSFLTNRFKSPLTDSGSEQIEFSKVADDKKAV</sequence>
<evidence type="ECO:0000256" key="5">
    <source>
        <dbReference type="SAM" id="Phobius"/>
    </source>
</evidence>
<dbReference type="eggNOG" id="COG0531">
    <property type="taxonomic scope" value="Bacteria"/>
</dbReference>